<dbReference type="Gene3D" id="2.40.50.100">
    <property type="match status" value="1"/>
</dbReference>
<dbReference type="SUPFAM" id="SSF111369">
    <property type="entry name" value="HlyD-like secretion proteins"/>
    <property type="match status" value="1"/>
</dbReference>
<dbReference type="InterPro" id="IPR006143">
    <property type="entry name" value="RND_pump_MFP"/>
</dbReference>
<dbReference type="GO" id="GO:0030313">
    <property type="term" value="C:cell envelope"/>
    <property type="evidence" value="ECO:0007669"/>
    <property type="project" value="TreeGrafter"/>
</dbReference>
<keyword evidence="2" id="KW-0813">Transport</keyword>
<feature type="domain" description="CzcB-like C-terminal circularly permuted SH3-like" evidence="5">
    <location>
        <begin position="310"/>
        <end position="370"/>
    </location>
</feature>
<feature type="signal peptide" evidence="3">
    <location>
        <begin position="1"/>
        <end position="21"/>
    </location>
</feature>
<keyword evidence="3" id="KW-0732">Signal</keyword>
<comment type="similarity">
    <text evidence="1">Belongs to the membrane fusion protein (MFP) (TC 8.A.1) family.</text>
</comment>
<dbReference type="KEGG" id="acek:FLP30_04180"/>
<dbReference type="AlphaFoldDB" id="A0A5C1YTG8"/>
<dbReference type="InterPro" id="IPR058792">
    <property type="entry name" value="Beta-barrel_RND_2"/>
</dbReference>
<dbReference type="EMBL" id="CP043506">
    <property type="protein sequence ID" value="QEO18550.1"/>
    <property type="molecule type" value="Genomic_DNA"/>
</dbReference>
<dbReference type="Gene3D" id="2.40.30.170">
    <property type="match status" value="1"/>
</dbReference>
<evidence type="ECO:0000259" key="4">
    <source>
        <dbReference type="Pfam" id="PF25954"/>
    </source>
</evidence>
<feature type="domain" description="CusB-like beta-barrel" evidence="4">
    <location>
        <begin position="229"/>
        <end position="302"/>
    </location>
</feature>
<dbReference type="OrthoDB" id="9806939at2"/>
<dbReference type="Proteomes" id="UP000324536">
    <property type="component" value="Chromosome"/>
</dbReference>
<name>A0A5C1YTG8_9PROT</name>
<evidence type="ECO:0000313" key="6">
    <source>
        <dbReference type="EMBL" id="QEO18550.1"/>
    </source>
</evidence>
<dbReference type="RefSeq" id="WP_149280209.1">
    <property type="nucleotide sequence ID" value="NZ_CP043506.1"/>
</dbReference>
<dbReference type="GO" id="GO:0022857">
    <property type="term" value="F:transmembrane transporter activity"/>
    <property type="evidence" value="ECO:0007669"/>
    <property type="project" value="InterPro"/>
</dbReference>
<evidence type="ECO:0000313" key="7">
    <source>
        <dbReference type="Proteomes" id="UP000324536"/>
    </source>
</evidence>
<sequence length="381" mass="39787">MTRLHLLGVALLYAIPSMAWADTPGLPPVLTLDASAVGNEGITTTTVTTGALAPVLSVMARVMPDTSRVVHIHPAGYGKVLVVLVQPGQRVRKGAALLRYQDHALHSARLQATQTQAALKAALATRSEAAGAVQRARQLLGQTIPLAELHRREATLAQAQAQVEARQAESGTLTHRFAEEFNSPSEQDGQDETSTLISPVDGVVQALDTALAADLTPAMDVATVADLSTVWIVADIPPDQAAHLQPGGEQKTHTAQGPVVSHIDTVGAAANPLTGLVRVISRVPNPTGQLIPGMVLDADVQEQDATPGLLVPSEAIQTLNGQDIVFIRQSATQYRPVPVRVGVDTGDRAVVHGALKDGDQVVGHGSFALKSMIGLAGLDAD</sequence>
<dbReference type="InterPro" id="IPR051909">
    <property type="entry name" value="MFP_Cation_Efflux"/>
</dbReference>
<evidence type="ECO:0000256" key="2">
    <source>
        <dbReference type="ARBA" id="ARBA00022448"/>
    </source>
</evidence>
<dbReference type="PANTHER" id="PTHR30097">
    <property type="entry name" value="CATION EFFLUX SYSTEM PROTEIN CUSB"/>
    <property type="match status" value="1"/>
</dbReference>
<protein>
    <submittedName>
        <fullName evidence="6">Efflux RND transporter periplasmic adaptor subunit</fullName>
    </submittedName>
</protein>
<dbReference type="InterPro" id="IPR058649">
    <property type="entry name" value="CzcB_C"/>
</dbReference>
<dbReference type="Gene3D" id="1.10.287.470">
    <property type="entry name" value="Helix hairpin bin"/>
    <property type="match status" value="1"/>
</dbReference>
<gene>
    <name evidence="6" type="ORF">FLP30_04180</name>
</gene>
<keyword evidence="7" id="KW-1185">Reference proteome</keyword>
<reference evidence="6 7" key="1">
    <citation type="submission" date="2019-09" db="EMBL/GenBank/DDBJ databases">
        <title>Genome sequencing of strain KACC 21233.</title>
        <authorList>
            <person name="Heo J."/>
            <person name="Kim S.-J."/>
            <person name="Kim J.-S."/>
            <person name="Hong S.-B."/>
            <person name="Kwon S.-W."/>
        </authorList>
    </citation>
    <scope>NUCLEOTIDE SEQUENCE [LARGE SCALE GENOMIC DNA]</scope>
    <source>
        <strain evidence="6 7">KACC 21233</strain>
    </source>
</reference>
<evidence type="ECO:0000259" key="5">
    <source>
        <dbReference type="Pfam" id="PF25975"/>
    </source>
</evidence>
<dbReference type="GO" id="GO:0016020">
    <property type="term" value="C:membrane"/>
    <property type="evidence" value="ECO:0007669"/>
    <property type="project" value="InterPro"/>
</dbReference>
<evidence type="ECO:0000256" key="3">
    <source>
        <dbReference type="SAM" id="SignalP"/>
    </source>
</evidence>
<dbReference type="Pfam" id="PF25954">
    <property type="entry name" value="Beta-barrel_RND_2"/>
    <property type="match status" value="1"/>
</dbReference>
<accession>A0A5C1YTG8</accession>
<organism evidence="6 7">
    <name type="scientific">Acetobacter vaccinii</name>
    <dbReference type="NCBI Taxonomy" id="2592655"/>
    <lineage>
        <taxon>Bacteria</taxon>
        <taxon>Pseudomonadati</taxon>
        <taxon>Pseudomonadota</taxon>
        <taxon>Alphaproteobacteria</taxon>
        <taxon>Acetobacterales</taxon>
        <taxon>Acetobacteraceae</taxon>
        <taxon>Acetobacter</taxon>
    </lineage>
</organism>
<dbReference type="Gene3D" id="2.40.420.20">
    <property type="match status" value="1"/>
</dbReference>
<evidence type="ECO:0000256" key="1">
    <source>
        <dbReference type="ARBA" id="ARBA00009477"/>
    </source>
</evidence>
<proteinExistence type="inferred from homology"/>
<dbReference type="Pfam" id="PF25975">
    <property type="entry name" value="CzcB_C"/>
    <property type="match status" value="1"/>
</dbReference>
<dbReference type="PANTHER" id="PTHR30097:SF4">
    <property type="entry name" value="SLR6042 PROTEIN"/>
    <property type="match status" value="1"/>
</dbReference>
<dbReference type="GO" id="GO:0015679">
    <property type="term" value="P:plasma membrane copper ion transport"/>
    <property type="evidence" value="ECO:0007669"/>
    <property type="project" value="TreeGrafter"/>
</dbReference>
<dbReference type="NCBIfam" id="TIGR01730">
    <property type="entry name" value="RND_mfp"/>
    <property type="match status" value="1"/>
</dbReference>
<dbReference type="GO" id="GO:0060003">
    <property type="term" value="P:copper ion export"/>
    <property type="evidence" value="ECO:0007669"/>
    <property type="project" value="TreeGrafter"/>
</dbReference>
<feature type="chain" id="PRO_5022848372" evidence="3">
    <location>
        <begin position="22"/>
        <end position="381"/>
    </location>
</feature>